<sequence>MGDQTRLCDATALLNNLETYWQRIDPLAPAFSSTVQTHLSNPSDPHYSMNVHLPNGSRLDVHEVYWAPKAPNVAATTVLSWLRKQLFVPFLRRHSRWGELNRLKQGVLGQGVTTGHTAPRDGHTLKGQYRQFVRRHPHGTFFEYACVAPTPPQPAADRWQRLTKSNDLTAIWVVMSMILATLVFALFVTEAVVGLTQFFQQEPLSKWAARYGLSYGNLVDVWYIYPLIAMSVVMTLAWVFGIRPFFSRYMGDVVQWATYQETDEGFKVRKAILDTSSDVFRYVLRIPGSDGQKNNDPPYDRVIVMAHSLGSVIAHDTLLALKRDHSAKLDQINDFITYGSPIDKFAYFFQALQGQSPRYVKTIHQLRGDLFEGRGQPLIWQNFYEEGDPIGGTVHTAGPSWDPPGVILTSKIHNIYTANANVALVGPNHTGYIGNKLVLFRVWNVLMPGVLPDTPPKVNAPGPPPARQERTDVDVMAHTRWMRQMYAVILLIPWVLLGSYIAHGAHLIQLAVHQIDLKQASDTLWWALRVGFGLSVLLLLISFLKPAHLMKPLAIALTSLTLIGTYAAYTTPGAEFWDAVPSASSPTVNDSLSPQQRICESAFSGTIQNFTLDSTCEIPETPQYAPARASWVQEQEESRPFSWIPWSSVLVGLIAPALLTAALLLATKAKSMEHATKLEAQRHERPNTLLPWIIGILIAFIAVSSAALSDGQVILPWWWWRTTLMYATFSLIIVGGPLQHVWKKRKLRHLLNP</sequence>
<keyword evidence="1" id="KW-0812">Transmembrane</keyword>
<gene>
    <name evidence="2" type="ORF">GCM10008937_24960</name>
</gene>
<dbReference type="EMBL" id="BAAADB010000027">
    <property type="protein sequence ID" value="GAA0516384.1"/>
    <property type="molecule type" value="Genomic_DNA"/>
</dbReference>
<feature type="transmembrane region" description="Helical" evidence="1">
    <location>
        <begin position="688"/>
        <end position="706"/>
    </location>
</feature>
<feature type="transmembrane region" description="Helical" evidence="1">
    <location>
        <begin position="485"/>
        <end position="503"/>
    </location>
</feature>
<feature type="transmembrane region" description="Helical" evidence="1">
    <location>
        <begin position="553"/>
        <end position="569"/>
    </location>
</feature>
<dbReference type="SUPFAM" id="SSF53474">
    <property type="entry name" value="alpha/beta-Hydrolases"/>
    <property type="match status" value="1"/>
</dbReference>
<organism evidence="2 3">
    <name type="scientific">Deinococcus depolymerans</name>
    <dbReference type="NCBI Taxonomy" id="392408"/>
    <lineage>
        <taxon>Bacteria</taxon>
        <taxon>Thermotogati</taxon>
        <taxon>Deinococcota</taxon>
        <taxon>Deinococci</taxon>
        <taxon>Deinococcales</taxon>
        <taxon>Deinococcaceae</taxon>
        <taxon>Deinococcus</taxon>
    </lineage>
</organism>
<feature type="transmembrane region" description="Helical" evidence="1">
    <location>
        <begin position="643"/>
        <end position="667"/>
    </location>
</feature>
<name>A0ABN1CCP9_9DEIO</name>
<evidence type="ECO:0000256" key="1">
    <source>
        <dbReference type="SAM" id="Phobius"/>
    </source>
</evidence>
<feature type="transmembrane region" description="Helical" evidence="1">
    <location>
        <begin position="718"/>
        <end position="738"/>
    </location>
</feature>
<comment type="caution">
    <text evidence="2">The sequence shown here is derived from an EMBL/GenBank/DDBJ whole genome shotgun (WGS) entry which is preliminary data.</text>
</comment>
<keyword evidence="1" id="KW-1133">Transmembrane helix</keyword>
<dbReference type="InterPro" id="IPR029058">
    <property type="entry name" value="AB_hydrolase_fold"/>
</dbReference>
<keyword evidence="3" id="KW-1185">Reference proteome</keyword>
<reference evidence="2 3" key="1">
    <citation type="journal article" date="2019" name="Int. J. Syst. Evol. Microbiol.">
        <title>The Global Catalogue of Microorganisms (GCM) 10K type strain sequencing project: providing services to taxonomists for standard genome sequencing and annotation.</title>
        <authorList>
            <consortium name="The Broad Institute Genomics Platform"/>
            <consortium name="The Broad Institute Genome Sequencing Center for Infectious Disease"/>
            <person name="Wu L."/>
            <person name="Ma J."/>
        </authorList>
    </citation>
    <scope>NUCLEOTIDE SEQUENCE [LARGE SCALE GENOMIC DNA]</scope>
    <source>
        <strain evidence="2 3">JCM 14368</strain>
    </source>
</reference>
<dbReference type="Proteomes" id="UP001500191">
    <property type="component" value="Unassembled WGS sequence"/>
</dbReference>
<keyword evidence="1" id="KW-0472">Membrane</keyword>
<feature type="transmembrane region" description="Helical" evidence="1">
    <location>
        <begin position="222"/>
        <end position="240"/>
    </location>
</feature>
<protein>
    <submittedName>
        <fullName evidence="2">Uncharacterized protein</fullName>
    </submittedName>
</protein>
<evidence type="ECO:0000313" key="3">
    <source>
        <dbReference type="Proteomes" id="UP001500191"/>
    </source>
</evidence>
<proteinExistence type="predicted"/>
<accession>A0ABN1CCP9</accession>
<feature type="transmembrane region" description="Helical" evidence="1">
    <location>
        <begin position="168"/>
        <end position="188"/>
    </location>
</feature>
<feature type="transmembrane region" description="Helical" evidence="1">
    <location>
        <begin position="523"/>
        <end position="541"/>
    </location>
</feature>
<evidence type="ECO:0000313" key="2">
    <source>
        <dbReference type="EMBL" id="GAA0516384.1"/>
    </source>
</evidence>